<name>A0A380JSJ3_9STRE</name>
<dbReference type="AlphaFoldDB" id="A0A380JSJ3"/>
<dbReference type="PROSITE" id="PS51186">
    <property type="entry name" value="GNAT"/>
    <property type="match status" value="1"/>
</dbReference>
<keyword evidence="1 4" id="KW-0808">Transferase</keyword>
<dbReference type="GO" id="GO:0016747">
    <property type="term" value="F:acyltransferase activity, transferring groups other than amino-acyl groups"/>
    <property type="evidence" value="ECO:0007669"/>
    <property type="project" value="InterPro"/>
</dbReference>
<dbReference type="PANTHER" id="PTHR43877:SF2">
    <property type="entry name" value="AMINOALKYLPHOSPHONATE N-ACETYLTRANSFERASE-RELATED"/>
    <property type="match status" value="1"/>
</dbReference>
<dbReference type="SUPFAM" id="SSF55729">
    <property type="entry name" value="Acyl-CoA N-acyltransferases (Nat)"/>
    <property type="match status" value="1"/>
</dbReference>
<sequence>MLRPLDQTDCQAICDINDQALGYKVSLELTTSQLEKLRFDKHHYLLGYADAKTNLLLGYLHAECYESLYSEKGFNILALAVKPDHQGRGIGRRLLAALEEKARQEKASFIRLNSASHRTKAHAFYRKLSYVDDKTQLRFMKLL</sequence>
<dbReference type="InterPro" id="IPR050832">
    <property type="entry name" value="Bact_Acetyltransf"/>
</dbReference>
<accession>A0A380JSJ3</accession>
<reference evidence="4 5" key="1">
    <citation type="submission" date="2018-06" db="EMBL/GenBank/DDBJ databases">
        <authorList>
            <consortium name="Pathogen Informatics"/>
            <person name="Doyle S."/>
        </authorList>
    </citation>
    <scope>NUCLEOTIDE SEQUENCE [LARGE SCALE GENOMIC DNA]</scope>
    <source>
        <strain evidence="4 5">NCTC12092</strain>
    </source>
</reference>
<evidence type="ECO:0000313" key="4">
    <source>
        <dbReference type="EMBL" id="SUN46437.1"/>
    </source>
</evidence>
<feature type="domain" description="N-acetyltransferase" evidence="3">
    <location>
        <begin position="1"/>
        <end position="143"/>
    </location>
</feature>
<evidence type="ECO:0000256" key="1">
    <source>
        <dbReference type="ARBA" id="ARBA00022679"/>
    </source>
</evidence>
<evidence type="ECO:0000259" key="3">
    <source>
        <dbReference type="PROSITE" id="PS51186"/>
    </source>
</evidence>
<organism evidence="4 5">
    <name type="scientific">Streptococcus equi subsp. equi</name>
    <dbReference type="NCBI Taxonomy" id="148942"/>
    <lineage>
        <taxon>Bacteria</taxon>
        <taxon>Bacillati</taxon>
        <taxon>Bacillota</taxon>
        <taxon>Bacilli</taxon>
        <taxon>Lactobacillales</taxon>
        <taxon>Streptococcaceae</taxon>
        <taxon>Streptococcus</taxon>
    </lineage>
</organism>
<dbReference type="Proteomes" id="UP000254461">
    <property type="component" value="Unassembled WGS sequence"/>
</dbReference>
<dbReference type="PANTHER" id="PTHR43877">
    <property type="entry name" value="AMINOALKYLPHOSPHONATE N-ACETYLTRANSFERASE-RELATED-RELATED"/>
    <property type="match status" value="1"/>
</dbReference>
<dbReference type="EMBL" id="UHFF01000002">
    <property type="protein sequence ID" value="SUN46437.1"/>
    <property type="molecule type" value="Genomic_DNA"/>
</dbReference>
<dbReference type="InterPro" id="IPR016181">
    <property type="entry name" value="Acyl_CoA_acyltransferase"/>
</dbReference>
<dbReference type="Gene3D" id="3.40.630.30">
    <property type="match status" value="1"/>
</dbReference>
<evidence type="ECO:0000256" key="2">
    <source>
        <dbReference type="ARBA" id="ARBA00023315"/>
    </source>
</evidence>
<proteinExistence type="predicted"/>
<dbReference type="RefSeq" id="WP_115250969.1">
    <property type="nucleotide sequence ID" value="NZ_UHFF01000002.1"/>
</dbReference>
<dbReference type="Pfam" id="PF00583">
    <property type="entry name" value="Acetyltransf_1"/>
    <property type="match status" value="1"/>
</dbReference>
<evidence type="ECO:0000313" key="5">
    <source>
        <dbReference type="Proteomes" id="UP000254461"/>
    </source>
</evidence>
<dbReference type="InterPro" id="IPR000182">
    <property type="entry name" value="GNAT_dom"/>
</dbReference>
<dbReference type="CDD" id="cd04301">
    <property type="entry name" value="NAT_SF"/>
    <property type="match status" value="1"/>
</dbReference>
<protein>
    <submittedName>
        <fullName evidence="4">Acetyltransferase (GNAT) family protein</fullName>
    </submittedName>
</protein>
<keyword evidence="2" id="KW-0012">Acyltransferase</keyword>
<gene>
    <name evidence="4" type="ORF">NCTC12092_01036</name>
</gene>